<dbReference type="EMBL" id="CP015136">
    <property type="protein sequence ID" value="AMY12383.1"/>
    <property type="molecule type" value="Genomic_DNA"/>
</dbReference>
<dbReference type="InterPro" id="IPR021430">
    <property type="entry name" value="DUF3079"/>
</dbReference>
<evidence type="ECO:0008006" key="3">
    <source>
        <dbReference type="Google" id="ProtNLM"/>
    </source>
</evidence>
<name>A0A143PW36_LUTPR</name>
<keyword evidence="2" id="KW-1185">Reference proteome</keyword>
<reference evidence="1 2" key="1">
    <citation type="journal article" date="2016" name="Genome Announc.">
        <title>First Complete Genome Sequence of a Subdivision 6 Acidobacterium Strain.</title>
        <authorList>
            <person name="Huang S."/>
            <person name="Vieira S."/>
            <person name="Bunk B."/>
            <person name="Riedel T."/>
            <person name="Sproer C."/>
            <person name="Overmann J."/>
        </authorList>
    </citation>
    <scope>NUCLEOTIDE SEQUENCE [LARGE SCALE GENOMIC DNA]</scope>
    <source>
        <strain evidence="2">DSM 100886 HEG_-6_39</strain>
    </source>
</reference>
<dbReference type="OrthoDB" id="6992469at2"/>
<dbReference type="KEGG" id="abac:LuPra_05656"/>
<sequence length="74" mass="8128">MAAPKIPLAPRHPERICWGCSRYCPAEDMVCGNGTIRCPHPIELFGEDWLTAFDDQGKSDDTAPVITDVIAATR</sequence>
<evidence type="ECO:0000313" key="2">
    <source>
        <dbReference type="Proteomes" id="UP000076079"/>
    </source>
</evidence>
<organism evidence="1 2">
    <name type="scientific">Luteitalea pratensis</name>
    <dbReference type="NCBI Taxonomy" id="1855912"/>
    <lineage>
        <taxon>Bacteria</taxon>
        <taxon>Pseudomonadati</taxon>
        <taxon>Acidobacteriota</taxon>
        <taxon>Vicinamibacteria</taxon>
        <taxon>Vicinamibacterales</taxon>
        <taxon>Vicinamibacteraceae</taxon>
        <taxon>Luteitalea</taxon>
    </lineage>
</organism>
<accession>A0A143PW36</accession>
<dbReference type="Pfam" id="PF11278">
    <property type="entry name" value="DUF3079"/>
    <property type="match status" value="1"/>
</dbReference>
<evidence type="ECO:0000313" key="1">
    <source>
        <dbReference type="EMBL" id="AMY12383.1"/>
    </source>
</evidence>
<dbReference type="AlphaFoldDB" id="A0A143PW36"/>
<gene>
    <name evidence="1" type="ORF">LuPra_05656</name>
</gene>
<protein>
    <recommendedName>
        <fullName evidence="3">DUF3079 domain-containing protein</fullName>
    </recommendedName>
</protein>
<proteinExistence type="predicted"/>
<reference evidence="2" key="2">
    <citation type="submission" date="2016-04" db="EMBL/GenBank/DDBJ databases">
        <title>First Complete Genome Sequence of a Subdivision 6 Acidobacterium.</title>
        <authorList>
            <person name="Huang S."/>
            <person name="Vieira S."/>
            <person name="Bunk B."/>
            <person name="Riedel T."/>
            <person name="Sproeer C."/>
            <person name="Overmann J."/>
        </authorList>
    </citation>
    <scope>NUCLEOTIDE SEQUENCE [LARGE SCALE GENOMIC DNA]</scope>
    <source>
        <strain evidence="2">DSM 100886 HEG_-6_39</strain>
    </source>
</reference>
<dbReference type="PATRIC" id="fig|1813736.3.peg.5944"/>
<dbReference type="RefSeq" id="WP_110173845.1">
    <property type="nucleotide sequence ID" value="NZ_CP015136.1"/>
</dbReference>
<dbReference type="STRING" id="1855912.LuPra_05656"/>
<dbReference type="Proteomes" id="UP000076079">
    <property type="component" value="Chromosome"/>
</dbReference>